<dbReference type="Proteomes" id="UP000027463">
    <property type="component" value="Unassembled WGS sequence"/>
</dbReference>
<evidence type="ECO:0000256" key="1">
    <source>
        <dbReference type="SAM" id="MobiDB-lite"/>
    </source>
</evidence>
<organism evidence="2 3">
    <name type="scientific">Thalassospira permensis NBRC 106175</name>
    <dbReference type="NCBI Taxonomy" id="1353532"/>
    <lineage>
        <taxon>Bacteria</taxon>
        <taxon>Pseudomonadati</taxon>
        <taxon>Pseudomonadota</taxon>
        <taxon>Alphaproteobacteria</taxon>
        <taxon>Rhodospirillales</taxon>
        <taxon>Thalassospiraceae</taxon>
        <taxon>Thalassospira</taxon>
    </lineage>
</organism>
<keyword evidence="3" id="KW-1185">Reference proteome</keyword>
<gene>
    <name evidence="2" type="ORF">SMB34_07500</name>
</gene>
<dbReference type="InterPro" id="IPR008768">
    <property type="entry name" value="Gp9-like"/>
</dbReference>
<feature type="region of interest" description="Disordered" evidence="1">
    <location>
        <begin position="1"/>
        <end position="23"/>
    </location>
</feature>
<name>A0ABR4TJI4_9PROT</name>
<protein>
    <submittedName>
        <fullName evidence="2">Uncharacterized protein</fullName>
    </submittedName>
</protein>
<sequence length="240" mass="25159">MTIDQNPARPEAGQGAEDNLLRPADVAGGVTEVLEDVESGAEDEVSDAGVLPEGEVEAGEAIAVIDPASIPETPDGYEIAVDDVLGAVDPALNARLHEAGFTGAQAQLVYDLAAEVIGPLIGEVEVAGKRATDRAALAAEFGGAENWKRLAPRIEKWGRENLPDAAFEVLCQTADGVRSIHRLMSGGGEPGLSTGLSSDATGDLRADIRAKMNDPRYWRDRDPGIVAEVQAGFDRLHGIS</sequence>
<dbReference type="Pfam" id="PF05396">
    <property type="entry name" value="Phage_T7_Capsid"/>
    <property type="match status" value="1"/>
</dbReference>
<proteinExistence type="predicted"/>
<comment type="caution">
    <text evidence="2">The sequence shown here is derived from an EMBL/GenBank/DDBJ whole genome shotgun (WGS) entry which is preliminary data.</text>
</comment>
<evidence type="ECO:0000313" key="3">
    <source>
        <dbReference type="Proteomes" id="UP000027463"/>
    </source>
</evidence>
<reference evidence="2 3" key="1">
    <citation type="submission" date="2013-07" db="EMBL/GenBank/DDBJ databases">
        <title>Thalassospira permensis NBRC 106175 Genome Sequencing.</title>
        <authorList>
            <person name="Lai Q."/>
            <person name="Shao Z."/>
        </authorList>
    </citation>
    <scope>NUCLEOTIDE SEQUENCE [LARGE SCALE GENOMIC DNA]</scope>
    <source>
        <strain evidence="2 3">NBRC 106175</strain>
    </source>
</reference>
<evidence type="ECO:0000313" key="2">
    <source>
        <dbReference type="EMBL" id="KEO52477.1"/>
    </source>
</evidence>
<accession>A0ABR4TJI4</accession>
<dbReference type="RefSeq" id="WP_051682379.1">
    <property type="nucleotide sequence ID" value="NZ_AUNC01000045.1"/>
</dbReference>
<dbReference type="EMBL" id="AUNC01000045">
    <property type="protein sequence ID" value="KEO52477.1"/>
    <property type="molecule type" value="Genomic_DNA"/>
</dbReference>